<dbReference type="PANTHER" id="PTHR43471">
    <property type="entry name" value="ABC TRANSPORTER PERMEASE"/>
    <property type="match status" value="1"/>
</dbReference>
<dbReference type="PANTHER" id="PTHR43471:SF10">
    <property type="entry name" value="SLL1107 PROTEIN"/>
    <property type="match status" value="1"/>
</dbReference>
<name>A0A2Z4Y4K9_SUMC1</name>
<feature type="transmembrane region" description="Helical" evidence="1">
    <location>
        <begin position="138"/>
        <end position="158"/>
    </location>
</feature>
<feature type="transmembrane region" description="Helical" evidence="1">
    <location>
        <begin position="21"/>
        <end position="41"/>
    </location>
</feature>
<organism evidence="2 3">
    <name type="scientific">Sumerlaea chitinivorans</name>
    <dbReference type="NCBI Taxonomy" id="2250252"/>
    <lineage>
        <taxon>Bacteria</taxon>
        <taxon>Candidatus Sumerlaeota</taxon>
        <taxon>Candidatus Sumerlaeia</taxon>
        <taxon>Candidatus Sumerlaeales</taxon>
        <taxon>Candidatus Sumerlaeaceae</taxon>
        <taxon>Candidatus Sumerlaea</taxon>
    </lineage>
</organism>
<dbReference type="Pfam" id="PF12679">
    <property type="entry name" value="ABC2_membrane_2"/>
    <property type="match status" value="1"/>
</dbReference>
<evidence type="ECO:0000313" key="3">
    <source>
        <dbReference type="Proteomes" id="UP000262583"/>
    </source>
</evidence>
<keyword evidence="1" id="KW-0472">Membrane</keyword>
<feature type="transmembrane region" description="Helical" evidence="1">
    <location>
        <begin position="101"/>
        <end position="126"/>
    </location>
</feature>
<proteinExistence type="predicted"/>
<gene>
    <name evidence="2" type="ORF">BRCON_1303</name>
</gene>
<protein>
    <submittedName>
        <fullName evidence="2">ABC-type transport system involved in multi-copper enzyme maturation, permease component</fullName>
    </submittedName>
</protein>
<evidence type="ECO:0000256" key="1">
    <source>
        <dbReference type="SAM" id="Phobius"/>
    </source>
</evidence>
<dbReference type="AlphaFoldDB" id="A0A2Z4Y4K9"/>
<accession>A0A2Z4Y4K9</accession>
<dbReference type="EMBL" id="CP030759">
    <property type="protein sequence ID" value="AXA36080.1"/>
    <property type="molecule type" value="Genomic_DNA"/>
</dbReference>
<keyword evidence="1" id="KW-0812">Transmembrane</keyword>
<dbReference type="GO" id="GO:0005886">
    <property type="term" value="C:plasma membrane"/>
    <property type="evidence" value="ECO:0007669"/>
    <property type="project" value="UniProtKB-SubCell"/>
</dbReference>
<feature type="transmembrane region" description="Helical" evidence="1">
    <location>
        <begin position="234"/>
        <end position="253"/>
    </location>
</feature>
<dbReference type="Proteomes" id="UP000262583">
    <property type="component" value="Chromosome"/>
</dbReference>
<reference evidence="2 3" key="1">
    <citation type="submission" date="2018-05" db="EMBL/GenBank/DDBJ databases">
        <title>A metagenomic window into the 2 km-deep terrestrial subsurface aquifer revealed taxonomically and functionally diverse microbial community comprising novel uncultured bacterial lineages.</title>
        <authorList>
            <person name="Kadnikov V.V."/>
            <person name="Mardanov A.V."/>
            <person name="Beletsky A.V."/>
            <person name="Banks D."/>
            <person name="Pimenov N.V."/>
            <person name="Frank Y.A."/>
            <person name="Karnachuk O.V."/>
            <person name="Ravin N.V."/>
        </authorList>
    </citation>
    <scope>NUCLEOTIDE SEQUENCE [LARGE SCALE GENOMIC DNA]</scope>
    <source>
        <strain evidence="2">BY</strain>
    </source>
</reference>
<dbReference type="KEGG" id="schv:BRCON_1303"/>
<feature type="transmembrane region" description="Helical" evidence="1">
    <location>
        <begin position="53"/>
        <end position="71"/>
    </location>
</feature>
<evidence type="ECO:0000313" key="2">
    <source>
        <dbReference type="EMBL" id="AXA36080.1"/>
    </source>
</evidence>
<sequence>MRAVRLIAYSVLIEAVRRKEIYAIVLISTLVILGVMSIDFFGLRGLHKFYCEVALQVMSTAAALTTIALAARQLPREFETRTIYPLLAKPVSRLKFMAGKLAGVMAAAAFSFLLFMAVYLGGALYLGSPVSLPLLLQYLYLQLLMMLILATLSFWLSLLLNLDAAITLGAILYFAASVIMTSISYIYDFASQWAKYLLVAVTYLLPQLRLFDLSEKVVHSDTWQPLGFETMAQLTVYGLVYAIVFFCFAYLVFRRKPL</sequence>
<feature type="transmembrane region" description="Helical" evidence="1">
    <location>
        <begin position="165"/>
        <end position="187"/>
    </location>
</feature>
<dbReference type="GO" id="GO:0140359">
    <property type="term" value="F:ABC-type transporter activity"/>
    <property type="evidence" value="ECO:0007669"/>
    <property type="project" value="InterPro"/>
</dbReference>
<keyword evidence="1" id="KW-1133">Transmembrane helix</keyword>